<dbReference type="RefSeq" id="WP_081490346.1">
    <property type="nucleotide sequence ID" value="NZ_CP040007.1"/>
</dbReference>
<dbReference type="EMBL" id="CP072385">
    <property type="protein sequence ID" value="QUC11417.1"/>
    <property type="molecule type" value="Genomic_DNA"/>
</dbReference>
<accession>A0AB37HVP0</accession>
<sequence length="194" mass="22020">MSSRRKPSGKRRGRRPQRFERPRGLVVTEGTVTEIQIPANAPARAAPRCRISEADRRGGSDPLRVVKRALKERKDGDYSWTVCLVDCDNHETLQDAFRLATEEDIRVLVSNPCFELWLLWHLEDWRRHSSSRDVQARLAKLKVLQDKSLTSSFPIGRYADARARSDKASPEHLVNHLGPNPSSPIPVLLELLGI</sequence>
<evidence type="ECO:0000313" key="3">
    <source>
        <dbReference type="Proteomes" id="UP000677180"/>
    </source>
</evidence>
<feature type="compositionally biased region" description="Basic residues" evidence="1">
    <location>
        <begin position="1"/>
        <end position="16"/>
    </location>
</feature>
<reference evidence="2" key="1">
    <citation type="submission" date="2021-03" db="EMBL/GenBank/DDBJ databases">
        <title>Human Oral Microbial Genomes.</title>
        <authorList>
            <person name="Johnston C.D."/>
            <person name="Chen T."/>
            <person name="Dewhirst F.E."/>
        </authorList>
    </citation>
    <scope>NUCLEOTIDE SEQUENCE</scope>
    <source>
        <strain evidence="2">F0714</strain>
    </source>
</reference>
<name>A0AB37HVP0_9ACTN</name>
<evidence type="ECO:0000313" key="2">
    <source>
        <dbReference type="EMBL" id="QUC11417.1"/>
    </source>
</evidence>
<organism evidence="2 3">
    <name type="scientific">Arachnia propionica</name>
    <dbReference type="NCBI Taxonomy" id="1750"/>
    <lineage>
        <taxon>Bacteria</taxon>
        <taxon>Bacillati</taxon>
        <taxon>Actinomycetota</taxon>
        <taxon>Actinomycetes</taxon>
        <taxon>Propionibacteriales</taxon>
        <taxon>Propionibacteriaceae</taxon>
        <taxon>Arachnia</taxon>
    </lineage>
</organism>
<dbReference type="InterPro" id="IPR025591">
    <property type="entry name" value="RloB"/>
</dbReference>
<dbReference type="Pfam" id="PF13707">
    <property type="entry name" value="RloB"/>
    <property type="match status" value="1"/>
</dbReference>
<feature type="region of interest" description="Disordered" evidence="1">
    <location>
        <begin position="1"/>
        <end position="23"/>
    </location>
</feature>
<evidence type="ECO:0000256" key="1">
    <source>
        <dbReference type="SAM" id="MobiDB-lite"/>
    </source>
</evidence>
<protein>
    <submittedName>
        <fullName evidence="2">RloB domain-containing protein</fullName>
    </submittedName>
</protein>
<proteinExistence type="predicted"/>
<gene>
    <name evidence="2" type="ORF">J5A53_01555</name>
</gene>
<dbReference type="AlphaFoldDB" id="A0AB37HVP0"/>
<dbReference type="Proteomes" id="UP000677180">
    <property type="component" value="Chromosome"/>
</dbReference>